<dbReference type="Pfam" id="PF12796">
    <property type="entry name" value="Ank_2"/>
    <property type="match status" value="1"/>
</dbReference>
<organism evidence="4 5">
    <name type="scientific">Fusarium tricinctum</name>
    <dbReference type="NCBI Taxonomy" id="61284"/>
    <lineage>
        <taxon>Eukaryota</taxon>
        <taxon>Fungi</taxon>
        <taxon>Dikarya</taxon>
        <taxon>Ascomycota</taxon>
        <taxon>Pezizomycotina</taxon>
        <taxon>Sordariomycetes</taxon>
        <taxon>Hypocreomycetidae</taxon>
        <taxon>Hypocreales</taxon>
        <taxon>Nectriaceae</taxon>
        <taxon>Fusarium</taxon>
        <taxon>Fusarium tricinctum species complex</taxon>
    </lineage>
</organism>
<keyword evidence="1" id="KW-0677">Repeat</keyword>
<dbReference type="PANTHER" id="PTHR24198">
    <property type="entry name" value="ANKYRIN REPEAT AND PROTEIN KINASE DOMAIN-CONTAINING PROTEIN"/>
    <property type="match status" value="1"/>
</dbReference>
<feature type="repeat" description="ANK" evidence="3">
    <location>
        <begin position="108"/>
        <end position="141"/>
    </location>
</feature>
<name>A0A8K0RK34_9HYPO</name>
<dbReference type="Proteomes" id="UP000813427">
    <property type="component" value="Unassembled WGS sequence"/>
</dbReference>
<gene>
    <name evidence="4" type="ORF">BKA59DRAFT_409028</name>
</gene>
<comment type="caution">
    <text evidence="4">The sequence shown here is derived from an EMBL/GenBank/DDBJ whole genome shotgun (WGS) entry which is preliminary data.</text>
</comment>
<dbReference type="SUPFAM" id="SSF48403">
    <property type="entry name" value="Ankyrin repeat"/>
    <property type="match status" value="1"/>
</dbReference>
<dbReference type="PROSITE" id="PS50088">
    <property type="entry name" value="ANK_REPEAT"/>
    <property type="match status" value="1"/>
</dbReference>
<keyword evidence="5" id="KW-1185">Reference proteome</keyword>
<evidence type="ECO:0000256" key="1">
    <source>
        <dbReference type="ARBA" id="ARBA00022737"/>
    </source>
</evidence>
<dbReference type="AlphaFoldDB" id="A0A8K0RK34"/>
<evidence type="ECO:0000313" key="4">
    <source>
        <dbReference type="EMBL" id="KAH7231022.1"/>
    </source>
</evidence>
<dbReference type="PANTHER" id="PTHR24198:SF165">
    <property type="entry name" value="ANKYRIN REPEAT-CONTAINING PROTEIN-RELATED"/>
    <property type="match status" value="1"/>
</dbReference>
<dbReference type="OrthoDB" id="823504at2759"/>
<evidence type="ECO:0000256" key="3">
    <source>
        <dbReference type="PROSITE-ProRule" id="PRU00023"/>
    </source>
</evidence>
<evidence type="ECO:0000313" key="5">
    <source>
        <dbReference type="Proteomes" id="UP000813427"/>
    </source>
</evidence>
<proteinExistence type="predicted"/>
<dbReference type="Gene3D" id="1.25.40.20">
    <property type="entry name" value="Ankyrin repeat-containing domain"/>
    <property type="match status" value="1"/>
</dbReference>
<dbReference type="SMART" id="SM00248">
    <property type="entry name" value="ANK"/>
    <property type="match status" value="2"/>
</dbReference>
<dbReference type="InterPro" id="IPR036770">
    <property type="entry name" value="Ankyrin_rpt-contain_sf"/>
</dbReference>
<accession>A0A8K0RK34</accession>
<keyword evidence="2 3" id="KW-0040">ANK repeat</keyword>
<protein>
    <submittedName>
        <fullName evidence="4">Ankyrin repeat-containing domain protein</fullName>
    </submittedName>
</protein>
<dbReference type="PROSITE" id="PS50297">
    <property type="entry name" value="ANK_REP_REGION"/>
    <property type="match status" value="1"/>
</dbReference>
<evidence type="ECO:0000256" key="2">
    <source>
        <dbReference type="ARBA" id="ARBA00023043"/>
    </source>
</evidence>
<dbReference type="InterPro" id="IPR002110">
    <property type="entry name" value="Ankyrin_rpt"/>
</dbReference>
<reference evidence="4" key="1">
    <citation type="journal article" date="2021" name="Nat. Commun.">
        <title>Genetic determinants of endophytism in the Arabidopsis root mycobiome.</title>
        <authorList>
            <person name="Mesny F."/>
            <person name="Miyauchi S."/>
            <person name="Thiergart T."/>
            <person name="Pickel B."/>
            <person name="Atanasova L."/>
            <person name="Karlsson M."/>
            <person name="Huettel B."/>
            <person name="Barry K.W."/>
            <person name="Haridas S."/>
            <person name="Chen C."/>
            <person name="Bauer D."/>
            <person name="Andreopoulos W."/>
            <person name="Pangilinan J."/>
            <person name="LaButti K."/>
            <person name="Riley R."/>
            <person name="Lipzen A."/>
            <person name="Clum A."/>
            <person name="Drula E."/>
            <person name="Henrissat B."/>
            <person name="Kohler A."/>
            <person name="Grigoriev I.V."/>
            <person name="Martin F.M."/>
            <person name="Hacquard S."/>
        </authorList>
    </citation>
    <scope>NUCLEOTIDE SEQUENCE</scope>
    <source>
        <strain evidence="4">MPI-SDFR-AT-0068</strain>
    </source>
</reference>
<dbReference type="EMBL" id="JAGPXF010000009">
    <property type="protein sequence ID" value="KAH7231022.1"/>
    <property type="molecule type" value="Genomic_DNA"/>
</dbReference>
<sequence length="157" mass="17423">MSLEDRIQNVRKVIDFLLDIDPTAINVQDNEGNMPYHYANEYFSPRGKRYTAVFILPCNRGADASICNKRKETPLHTFLRSRSCEPFDTDAIATLLCHGAEVTDADDNGNAPLHLAASRLHQVRAASFLLQHGANPATRNSKFETSLHRAGGVISVE</sequence>